<feature type="chain" id="PRO_5037778255" evidence="1">
    <location>
        <begin position="18"/>
        <end position="141"/>
    </location>
</feature>
<dbReference type="PRINTS" id="PR00421">
    <property type="entry name" value="THIOREDOXIN"/>
</dbReference>
<dbReference type="CDD" id="cd02947">
    <property type="entry name" value="TRX_family"/>
    <property type="match status" value="1"/>
</dbReference>
<evidence type="ECO:0000313" key="4">
    <source>
        <dbReference type="Proteomes" id="UP000711407"/>
    </source>
</evidence>
<accession>A0A921E8R8</accession>
<reference evidence="3" key="2">
    <citation type="submission" date="2021-09" db="EMBL/GenBank/DDBJ databases">
        <authorList>
            <person name="Gilroy R."/>
        </authorList>
    </citation>
    <scope>NUCLEOTIDE SEQUENCE</scope>
    <source>
        <strain evidence="3">4100</strain>
    </source>
</reference>
<dbReference type="GO" id="GO:0015035">
    <property type="term" value="F:protein-disulfide reductase activity"/>
    <property type="evidence" value="ECO:0007669"/>
    <property type="project" value="TreeGrafter"/>
</dbReference>
<dbReference type="PROSITE" id="PS51352">
    <property type="entry name" value="THIOREDOXIN_2"/>
    <property type="match status" value="1"/>
</dbReference>
<protein>
    <submittedName>
        <fullName evidence="3">Thioredoxin fold domain-containing protein</fullName>
    </submittedName>
</protein>
<feature type="domain" description="Thioredoxin" evidence="2">
    <location>
        <begin position="30"/>
        <end position="140"/>
    </location>
</feature>
<keyword evidence="1" id="KW-0732">Signal</keyword>
<dbReference type="InterPro" id="IPR036249">
    <property type="entry name" value="Thioredoxin-like_sf"/>
</dbReference>
<evidence type="ECO:0000259" key="2">
    <source>
        <dbReference type="PROSITE" id="PS51352"/>
    </source>
</evidence>
<dbReference type="InterPro" id="IPR013766">
    <property type="entry name" value="Thioredoxin_domain"/>
</dbReference>
<organism evidence="3 4">
    <name type="scientific">Candidatus Amulumruptor caecigallinarius</name>
    <dbReference type="NCBI Taxonomy" id="2109911"/>
    <lineage>
        <taxon>Bacteria</taxon>
        <taxon>Pseudomonadati</taxon>
        <taxon>Bacteroidota</taxon>
        <taxon>Bacteroidia</taxon>
        <taxon>Bacteroidales</taxon>
        <taxon>Muribaculaceae</taxon>
        <taxon>Candidatus Amulumruptor</taxon>
    </lineage>
</organism>
<dbReference type="Gene3D" id="3.40.30.10">
    <property type="entry name" value="Glutaredoxin"/>
    <property type="match status" value="1"/>
</dbReference>
<evidence type="ECO:0000256" key="1">
    <source>
        <dbReference type="SAM" id="SignalP"/>
    </source>
</evidence>
<sequence length="141" mass="15222">MKRYMFFMAALAVVAFGSCQTKKPMDPAQADSNDSVAAALADTVDNESKTALPIVYDFSATWCGPCKMFAPVFDKVSKEYAGKAEFVKVDVDAEPGLAQMWGVRSVPTIIVAHPSTRQSVVATGAMSEEDFKAFLDKALQP</sequence>
<proteinExistence type="predicted"/>
<dbReference type="AlphaFoldDB" id="A0A921E8R8"/>
<reference evidence="3" key="1">
    <citation type="journal article" date="2021" name="PeerJ">
        <title>Extensive microbial diversity within the chicken gut microbiome revealed by metagenomics and culture.</title>
        <authorList>
            <person name="Gilroy R."/>
            <person name="Ravi A."/>
            <person name="Getino M."/>
            <person name="Pursley I."/>
            <person name="Horton D.L."/>
            <person name="Alikhan N.F."/>
            <person name="Baker D."/>
            <person name="Gharbi K."/>
            <person name="Hall N."/>
            <person name="Watson M."/>
            <person name="Adriaenssens E.M."/>
            <person name="Foster-Nyarko E."/>
            <person name="Jarju S."/>
            <person name="Secka A."/>
            <person name="Antonio M."/>
            <person name="Oren A."/>
            <person name="Chaudhuri R.R."/>
            <person name="La Ragione R."/>
            <person name="Hildebrand F."/>
            <person name="Pallen M.J."/>
        </authorList>
    </citation>
    <scope>NUCLEOTIDE SEQUENCE</scope>
    <source>
        <strain evidence="3">4100</strain>
    </source>
</reference>
<dbReference type="Proteomes" id="UP000711407">
    <property type="component" value="Unassembled WGS sequence"/>
</dbReference>
<comment type="caution">
    <text evidence="3">The sequence shown here is derived from an EMBL/GenBank/DDBJ whole genome shotgun (WGS) entry which is preliminary data.</text>
</comment>
<dbReference type="PANTHER" id="PTHR45663">
    <property type="entry name" value="GEO12009P1"/>
    <property type="match status" value="1"/>
</dbReference>
<name>A0A921E8R8_9BACT</name>
<gene>
    <name evidence="3" type="ORF">K8V47_04510</name>
</gene>
<dbReference type="PROSITE" id="PS51257">
    <property type="entry name" value="PROKAR_LIPOPROTEIN"/>
    <property type="match status" value="1"/>
</dbReference>
<dbReference type="GO" id="GO:0005737">
    <property type="term" value="C:cytoplasm"/>
    <property type="evidence" value="ECO:0007669"/>
    <property type="project" value="TreeGrafter"/>
</dbReference>
<feature type="signal peptide" evidence="1">
    <location>
        <begin position="1"/>
        <end position="17"/>
    </location>
</feature>
<dbReference type="PANTHER" id="PTHR45663:SF11">
    <property type="entry name" value="GEO12009P1"/>
    <property type="match status" value="1"/>
</dbReference>
<evidence type="ECO:0000313" key="3">
    <source>
        <dbReference type="EMBL" id="HJE39001.1"/>
    </source>
</evidence>
<dbReference type="SUPFAM" id="SSF52833">
    <property type="entry name" value="Thioredoxin-like"/>
    <property type="match status" value="1"/>
</dbReference>
<dbReference type="EMBL" id="DYXT01000026">
    <property type="protein sequence ID" value="HJE39001.1"/>
    <property type="molecule type" value="Genomic_DNA"/>
</dbReference>
<dbReference type="Pfam" id="PF00085">
    <property type="entry name" value="Thioredoxin"/>
    <property type="match status" value="1"/>
</dbReference>